<feature type="domain" description="Protein YTP1-like C-terminal" evidence="2">
    <location>
        <begin position="124"/>
        <end position="347"/>
    </location>
</feature>
<gene>
    <name evidence="3" type="ORF">H4R26_001301</name>
</gene>
<dbReference type="InterPro" id="IPR018827">
    <property type="entry name" value="YTP1_C"/>
</dbReference>
<proteinExistence type="predicted"/>
<feature type="transmembrane region" description="Helical" evidence="1">
    <location>
        <begin position="315"/>
        <end position="339"/>
    </location>
</feature>
<feature type="transmembrane region" description="Helical" evidence="1">
    <location>
        <begin position="51"/>
        <end position="69"/>
    </location>
</feature>
<dbReference type="OrthoDB" id="4137487at2759"/>
<reference evidence="3" key="1">
    <citation type="submission" date="2022-07" db="EMBL/GenBank/DDBJ databases">
        <title>Phylogenomic reconstructions and comparative analyses of Kickxellomycotina fungi.</title>
        <authorList>
            <person name="Reynolds N.K."/>
            <person name="Stajich J.E."/>
            <person name="Barry K."/>
            <person name="Grigoriev I.V."/>
            <person name="Crous P."/>
            <person name="Smith M.E."/>
        </authorList>
    </citation>
    <scope>NUCLEOTIDE SEQUENCE</scope>
    <source>
        <strain evidence="3">IMI 214461</strain>
    </source>
</reference>
<keyword evidence="1" id="KW-0812">Transmembrane</keyword>
<sequence>MATLVHALAAEESSGGMALGGSSGGPMPSSGHSMNHSGVVMEAAHFKYQPAVQVGGAIFAFVGIIFGYTHGHFDNVYARFGCFMLLLLAGHTAINLGFELGVLKRTHKVEAVYRVVGVGQFFFTYVAMVLGVINYIGLCSQGHLGQCVSHFARGSGLMICSVLLLVMLRVCGPMMLGLRRPPEFYASMIMLVVGLIGTFTEHNFLQSSSTPSEAWSHKDLQHTSIGVLWAAGGLLGVLMTWRNFPQDRTPIPSIIYIATGISMIIHQQDLQMASQAHFLFGASLVCLGVSSICEITLLASGYVKEHGSPETFQYLPAYFMCSSGIFLMGSNRDMILFLINSKIDTFISRFVDAPLAQNPACRERRRLFRLE</sequence>
<name>A0A9W8BIS6_9FUNG</name>
<organism evidence="3 4">
    <name type="scientific">Coemansia thaxteri</name>
    <dbReference type="NCBI Taxonomy" id="2663907"/>
    <lineage>
        <taxon>Eukaryota</taxon>
        <taxon>Fungi</taxon>
        <taxon>Fungi incertae sedis</taxon>
        <taxon>Zoopagomycota</taxon>
        <taxon>Kickxellomycotina</taxon>
        <taxon>Kickxellomycetes</taxon>
        <taxon>Kickxellales</taxon>
        <taxon>Kickxellaceae</taxon>
        <taxon>Coemansia</taxon>
    </lineage>
</organism>
<dbReference type="Proteomes" id="UP001150907">
    <property type="component" value="Unassembled WGS sequence"/>
</dbReference>
<keyword evidence="1" id="KW-0472">Membrane</keyword>
<dbReference type="PANTHER" id="PTHR31685:SF2">
    <property type="entry name" value="PROTEIN YTP1"/>
    <property type="match status" value="1"/>
</dbReference>
<feature type="transmembrane region" description="Helical" evidence="1">
    <location>
        <begin position="278"/>
        <end position="303"/>
    </location>
</feature>
<dbReference type="PANTHER" id="PTHR31685">
    <property type="entry name" value="INTEGRAL MEMBRANE PROTEIN (AFU_ORTHOLOGUE AFUA_6G12730)-RELATED"/>
    <property type="match status" value="1"/>
</dbReference>
<feature type="transmembrane region" description="Helical" evidence="1">
    <location>
        <begin position="226"/>
        <end position="244"/>
    </location>
</feature>
<accession>A0A9W8BIS6</accession>
<dbReference type="EMBL" id="JANBQF010000055">
    <property type="protein sequence ID" value="KAJ2006580.1"/>
    <property type="molecule type" value="Genomic_DNA"/>
</dbReference>
<evidence type="ECO:0000256" key="1">
    <source>
        <dbReference type="SAM" id="Phobius"/>
    </source>
</evidence>
<evidence type="ECO:0000259" key="2">
    <source>
        <dbReference type="Pfam" id="PF10355"/>
    </source>
</evidence>
<feature type="transmembrane region" description="Helical" evidence="1">
    <location>
        <begin position="157"/>
        <end position="178"/>
    </location>
</feature>
<evidence type="ECO:0000313" key="4">
    <source>
        <dbReference type="Proteomes" id="UP001150907"/>
    </source>
</evidence>
<keyword evidence="4" id="KW-1185">Reference proteome</keyword>
<evidence type="ECO:0000313" key="3">
    <source>
        <dbReference type="EMBL" id="KAJ2006580.1"/>
    </source>
</evidence>
<comment type="caution">
    <text evidence="3">The sequence shown here is derived from an EMBL/GenBank/DDBJ whole genome shotgun (WGS) entry which is preliminary data.</text>
</comment>
<feature type="transmembrane region" description="Helical" evidence="1">
    <location>
        <begin position="118"/>
        <end position="136"/>
    </location>
</feature>
<feature type="transmembrane region" description="Helical" evidence="1">
    <location>
        <begin position="76"/>
        <end position="98"/>
    </location>
</feature>
<protein>
    <recommendedName>
        <fullName evidence="2">Protein YTP1-like C-terminal domain-containing protein</fullName>
    </recommendedName>
</protein>
<feature type="transmembrane region" description="Helical" evidence="1">
    <location>
        <begin position="184"/>
        <end position="205"/>
    </location>
</feature>
<keyword evidence="1" id="KW-1133">Transmembrane helix</keyword>
<dbReference type="Pfam" id="PF10355">
    <property type="entry name" value="Ytp1"/>
    <property type="match status" value="1"/>
</dbReference>
<dbReference type="AlphaFoldDB" id="A0A9W8BIS6"/>